<evidence type="ECO:0000256" key="2">
    <source>
        <dbReference type="ARBA" id="ARBA00022527"/>
    </source>
</evidence>
<dbReference type="InterPro" id="IPR008271">
    <property type="entry name" value="Ser/Thr_kinase_AS"/>
</dbReference>
<feature type="domain" description="PASTA" evidence="11">
    <location>
        <begin position="316"/>
        <end position="383"/>
    </location>
</feature>
<comment type="catalytic activity">
    <reaction evidence="8">
        <text>L-seryl-[protein] + ATP = O-phospho-L-seryl-[protein] + ADP + H(+)</text>
        <dbReference type="Rhea" id="RHEA:17989"/>
        <dbReference type="Rhea" id="RHEA-COMP:9863"/>
        <dbReference type="Rhea" id="RHEA-COMP:11604"/>
        <dbReference type="ChEBI" id="CHEBI:15378"/>
        <dbReference type="ChEBI" id="CHEBI:29999"/>
        <dbReference type="ChEBI" id="CHEBI:30616"/>
        <dbReference type="ChEBI" id="CHEBI:83421"/>
        <dbReference type="ChEBI" id="CHEBI:456216"/>
        <dbReference type="EC" id="2.7.11.1"/>
    </reaction>
</comment>
<dbReference type="RefSeq" id="WP_380571636.1">
    <property type="nucleotide sequence ID" value="NZ_JBHMAH010000031.1"/>
</dbReference>
<keyword evidence="3" id="KW-0808">Transferase</keyword>
<dbReference type="PROSITE" id="PS50011">
    <property type="entry name" value="PROTEIN_KINASE_DOM"/>
    <property type="match status" value="1"/>
</dbReference>
<dbReference type="SMART" id="SM00740">
    <property type="entry name" value="PASTA"/>
    <property type="match status" value="4"/>
</dbReference>
<gene>
    <name evidence="12" type="ORF">ACFFLE_10005</name>
</gene>
<comment type="catalytic activity">
    <reaction evidence="7">
        <text>L-threonyl-[protein] + ATP = O-phospho-L-threonyl-[protein] + ADP + H(+)</text>
        <dbReference type="Rhea" id="RHEA:46608"/>
        <dbReference type="Rhea" id="RHEA-COMP:11060"/>
        <dbReference type="Rhea" id="RHEA-COMP:11605"/>
        <dbReference type="ChEBI" id="CHEBI:15378"/>
        <dbReference type="ChEBI" id="CHEBI:30013"/>
        <dbReference type="ChEBI" id="CHEBI:30616"/>
        <dbReference type="ChEBI" id="CHEBI:61977"/>
        <dbReference type="ChEBI" id="CHEBI:456216"/>
        <dbReference type="EC" id="2.7.11.1"/>
    </reaction>
</comment>
<keyword evidence="9" id="KW-0812">Transmembrane</keyword>
<feature type="domain" description="PASTA" evidence="11">
    <location>
        <begin position="384"/>
        <end position="451"/>
    </location>
</feature>
<evidence type="ECO:0000256" key="3">
    <source>
        <dbReference type="ARBA" id="ARBA00022679"/>
    </source>
</evidence>
<evidence type="ECO:0000256" key="4">
    <source>
        <dbReference type="ARBA" id="ARBA00022741"/>
    </source>
</evidence>
<keyword evidence="2" id="KW-0723">Serine/threonine-protein kinase</keyword>
<dbReference type="PANTHER" id="PTHR43289:SF34">
    <property type="entry name" value="SERINE_THREONINE-PROTEIN KINASE YBDM-RELATED"/>
    <property type="match status" value="1"/>
</dbReference>
<dbReference type="PROSITE" id="PS00108">
    <property type="entry name" value="PROTEIN_KINASE_ST"/>
    <property type="match status" value="1"/>
</dbReference>
<dbReference type="EMBL" id="JBHMAH010000031">
    <property type="protein sequence ID" value="MFB9861397.1"/>
    <property type="molecule type" value="Genomic_DNA"/>
</dbReference>
<evidence type="ECO:0000259" key="10">
    <source>
        <dbReference type="PROSITE" id="PS50011"/>
    </source>
</evidence>
<keyword evidence="4" id="KW-0547">Nucleotide-binding</keyword>
<dbReference type="Pfam" id="PF21160">
    <property type="entry name" value="PrkC-like_PASTA-like"/>
    <property type="match status" value="1"/>
</dbReference>
<comment type="caution">
    <text evidence="12">The sequence shown here is derived from an EMBL/GenBank/DDBJ whole genome shotgun (WGS) entry which is preliminary data.</text>
</comment>
<dbReference type="PROSITE" id="PS51178">
    <property type="entry name" value="PASTA"/>
    <property type="match status" value="3"/>
</dbReference>
<dbReference type="InterPro" id="IPR000719">
    <property type="entry name" value="Prot_kinase_dom"/>
</dbReference>
<evidence type="ECO:0000313" key="12">
    <source>
        <dbReference type="EMBL" id="MFB9861397.1"/>
    </source>
</evidence>
<protein>
    <recommendedName>
        <fullName evidence="1">non-specific serine/threonine protein kinase</fullName>
        <ecNumber evidence="1">2.7.11.1</ecNumber>
    </recommendedName>
</protein>
<evidence type="ECO:0000256" key="7">
    <source>
        <dbReference type="ARBA" id="ARBA00047899"/>
    </source>
</evidence>
<dbReference type="Gene3D" id="3.30.200.20">
    <property type="entry name" value="Phosphorylase Kinase, domain 1"/>
    <property type="match status" value="1"/>
</dbReference>
<name>A0ABV5Z8Q2_9STAP</name>
<accession>A0ABV5Z8Q2</accession>
<keyword evidence="13" id="KW-1185">Reference proteome</keyword>
<dbReference type="InterPro" id="IPR005543">
    <property type="entry name" value="PASTA_dom"/>
</dbReference>
<dbReference type="Gene3D" id="2.60.40.2560">
    <property type="match status" value="1"/>
</dbReference>
<reference evidence="12 13" key="1">
    <citation type="submission" date="2024-09" db="EMBL/GenBank/DDBJ databases">
        <authorList>
            <person name="Sun Q."/>
            <person name="Mori K."/>
        </authorList>
    </citation>
    <scope>NUCLEOTIDE SEQUENCE [LARGE SCALE GENOMIC DNA]</scope>
    <source>
        <strain evidence="12 13">JCM 12822</strain>
    </source>
</reference>
<dbReference type="PANTHER" id="PTHR43289">
    <property type="entry name" value="MITOGEN-ACTIVATED PROTEIN KINASE KINASE KINASE 20-RELATED"/>
    <property type="match status" value="1"/>
</dbReference>
<evidence type="ECO:0000256" key="9">
    <source>
        <dbReference type="SAM" id="Phobius"/>
    </source>
</evidence>
<evidence type="ECO:0000256" key="8">
    <source>
        <dbReference type="ARBA" id="ARBA00048679"/>
    </source>
</evidence>
<dbReference type="SMART" id="SM00220">
    <property type="entry name" value="S_TKc"/>
    <property type="match status" value="1"/>
</dbReference>
<dbReference type="Gene3D" id="1.10.510.10">
    <property type="entry name" value="Transferase(Phosphotransferase) domain 1"/>
    <property type="match status" value="1"/>
</dbReference>
<dbReference type="SUPFAM" id="SSF56112">
    <property type="entry name" value="Protein kinase-like (PK-like)"/>
    <property type="match status" value="1"/>
</dbReference>
<dbReference type="CDD" id="cd06577">
    <property type="entry name" value="PASTA_pknB"/>
    <property type="match status" value="4"/>
</dbReference>
<proteinExistence type="predicted"/>
<keyword evidence="9" id="KW-0472">Membrane</keyword>
<evidence type="ECO:0000256" key="1">
    <source>
        <dbReference type="ARBA" id="ARBA00012513"/>
    </source>
</evidence>
<dbReference type="Gene3D" id="3.30.10.20">
    <property type="match status" value="4"/>
</dbReference>
<dbReference type="Pfam" id="PF03793">
    <property type="entry name" value="PASTA"/>
    <property type="match status" value="4"/>
</dbReference>
<dbReference type="EC" id="2.7.11.1" evidence="1"/>
<evidence type="ECO:0000259" key="11">
    <source>
        <dbReference type="PROSITE" id="PS51178"/>
    </source>
</evidence>
<evidence type="ECO:0000256" key="5">
    <source>
        <dbReference type="ARBA" id="ARBA00022777"/>
    </source>
</evidence>
<keyword evidence="6" id="KW-0067">ATP-binding</keyword>
<sequence>MIGEIVSERYKVIEYLGGGMSSVYLAEDIILNREVVVKLIKVDHHNREKSVARFQREVESTIQLSHPNIVSVLDVDETDMYHLLVTEVIHGPTLQQFIEDNHPVPVAEVLRICGMVLRGIRHAHGAGIIHRDIKPQNILMDEKGQVKITDFGIAKALSDTRMTETNQVMGSVQYISPEQAKGHQTDERTDIYSFGIVLFELLAGRLPFEGETPVSVALKHISEPFPDILEFRDVPEALVRIIGKCTEKDPRNRYRQVDEILNDIAAFNSGTVSEPHPGPKPPISPYGDRKKNRKLWLIPLLAMLLLLPALFFFLVMDQSSTLPDMTGMPIEDAGQVLEENDLEMGETIEAYDPEMSTGSIIRTVPGAGGKVDKGTPIDIMVSRGEAPYEMGDFVGAYYEDIKSDLDALGFSSVEVEKIPDASKPDTVLSQSIGAGMEVTPEEHELVLEVSSGVEMPSLTGLYLDDMRADIEAMEFSSFEVEEVYDPSEPGTIIEQSIEPDVLVDPSSDNLKLTVSRGLEMIEVEDYRGQQLEEAEAALIEAGFEVDIIQEAHSADFKEGQVMGQSPHYGEFTKGSTIDIIKSLGPESKDEKQFAKEILIPYDEDQDADSKEERPARTVEIYIDDKDNDMDDVFDTLEIDSDHEYTVNMIIEEDETGHYRIDVDGETIKEDKVPYK</sequence>
<organism evidence="12 13">
    <name type="scientific">Salinicoccus siamensis</name>
    <dbReference type="NCBI Taxonomy" id="381830"/>
    <lineage>
        <taxon>Bacteria</taxon>
        <taxon>Bacillati</taxon>
        <taxon>Bacillota</taxon>
        <taxon>Bacilli</taxon>
        <taxon>Bacillales</taxon>
        <taxon>Staphylococcaceae</taxon>
        <taxon>Salinicoccus</taxon>
    </lineage>
</organism>
<dbReference type="Proteomes" id="UP001589740">
    <property type="component" value="Unassembled WGS sequence"/>
</dbReference>
<feature type="domain" description="Protein kinase" evidence="10">
    <location>
        <begin position="10"/>
        <end position="267"/>
    </location>
</feature>
<evidence type="ECO:0000313" key="13">
    <source>
        <dbReference type="Proteomes" id="UP001589740"/>
    </source>
</evidence>
<dbReference type="CDD" id="cd14014">
    <property type="entry name" value="STKc_PknB_like"/>
    <property type="match status" value="1"/>
</dbReference>
<dbReference type="InterPro" id="IPR011009">
    <property type="entry name" value="Kinase-like_dom_sf"/>
</dbReference>
<feature type="domain" description="PASTA" evidence="11">
    <location>
        <begin position="517"/>
        <end position="583"/>
    </location>
</feature>
<keyword evidence="5" id="KW-0418">Kinase</keyword>
<evidence type="ECO:0000256" key="6">
    <source>
        <dbReference type="ARBA" id="ARBA00022840"/>
    </source>
</evidence>
<dbReference type="Pfam" id="PF00069">
    <property type="entry name" value="Pkinase"/>
    <property type="match status" value="1"/>
</dbReference>
<keyword evidence="9" id="KW-1133">Transmembrane helix</keyword>
<feature type="transmembrane region" description="Helical" evidence="9">
    <location>
        <begin position="295"/>
        <end position="316"/>
    </location>
</feature>